<name>A0A2R8FBT2_9CHLA</name>
<dbReference type="OrthoDB" id="9799237at2"/>
<keyword evidence="3" id="KW-1003">Cell membrane</keyword>
<sequence length="566" mass="63394">MTVSVKKKSFRALVITHFLTIINDNLYKFLLAFFLLEGKTLTENAKILSCVSFFFALPFLLLAPLAGSLADRFQKRNIILATRFIEILCTVLGAYFFFIQSIIGGYLVLILMACHTTVFAPAKLGILPEMLPSEQLSQANGIMTAASYTGSILGSCFAPLLVDLTHRLDVNSYVWSTLLCVVVSIISTVISFSIRPSNVKNVKQKITFATFNDLWKILKETRTIHYLTASIFLGSFFLLIGAYTQLEIIPFVEFTLKYPKHYGAYLFPIVALGVGMGSYITGKISGKDIKVGYVPLACIGLALVFMGLYAFACSIVMVLFFLFVLGFLGGVYQVPLHAYVQYASPEHKRGQILAANNFLDFFGVLVAAGVIRILGSSLGLSPEKSFFYVGWLVFVVSIWTLWIWREHIYRLLLGIILKKQLGPYLKTQQSSTCKCYFIQVQSYREIRRVLAMVTKTIRTKVIILDQKLVPGWRTWLLSCCVPTVVADLATHDSASQYAWAILQADSLKSALKKLPDLCVVCLGLSNSVEKFISTLEAQGIELRFIELLQKEENKRTIYTLAFPYTE</sequence>
<feature type="domain" description="Major facilitator superfamily (MFS) profile" evidence="8">
    <location>
        <begin position="9"/>
        <end position="408"/>
    </location>
</feature>
<evidence type="ECO:0000256" key="4">
    <source>
        <dbReference type="ARBA" id="ARBA00022692"/>
    </source>
</evidence>
<evidence type="ECO:0000256" key="1">
    <source>
        <dbReference type="ARBA" id="ARBA00004651"/>
    </source>
</evidence>
<organism evidence="9 10">
    <name type="scientific">Chlamydia serpentis</name>
    <dbReference type="NCBI Taxonomy" id="1967782"/>
    <lineage>
        <taxon>Bacteria</taxon>
        <taxon>Pseudomonadati</taxon>
        <taxon>Chlamydiota</taxon>
        <taxon>Chlamydiia</taxon>
        <taxon>Chlamydiales</taxon>
        <taxon>Chlamydiaceae</taxon>
        <taxon>Chlamydia/Chlamydophila group</taxon>
        <taxon>Chlamydia</taxon>
    </lineage>
</organism>
<evidence type="ECO:0000256" key="5">
    <source>
        <dbReference type="ARBA" id="ARBA00022989"/>
    </source>
</evidence>
<keyword evidence="5 7" id="KW-1133">Transmembrane helix</keyword>
<evidence type="ECO:0000256" key="7">
    <source>
        <dbReference type="SAM" id="Phobius"/>
    </source>
</evidence>
<feature type="transmembrane region" description="Helical" evidence="7">
    <location>
        <begin position="386"/>
        <end position="404"/>
    </location>
</feature>
<evidence type="ECO:0000313" key="9">
    <source>
        <dbReference type="EMBL" id="SPN73853.1"/>
    </source>
</evidence>
<dbReference type="RefSeq" id="WP_108896796.1">
    <property type="nucleotide sequence ID" value="NZ_LT993738.1"/>
</dbReference>
<comment type="subcellular location">
    <subcellularLocation>
        <location evidence="1">Cell membrane</location>
        <topology evidence="1">Multi-pass membrane protein</topology>
    </subcellularLocation>
</comment>
<keyword evidence="10" id="KW-1185">Reference proteome</keyword>
<dbReference type="GO" id="GO:0005886">
    <property type="term" value="C:plasma membrane"/>
    <property type="evidence" value="ECO:0007669"/>
    <property type="project" value="UniProtKB-SubCell"/>
</dbReference>
<keyword evidence="2" id="KW-0813">Transport</keyword>
<feature type="transmembrane region" description="Helical" evidence="7">
    <location>
        <begin position="224"/>
        <end position="242"/>
    </location>
</feature>
<keyword evidence="9" id="KW-0808">Transferase</keyword>
<dbReference type="PANTHER" id="PTHR43266">
    <property type="entry name" value="MACROLIDE-EFFLUX PROTEIN"/>
    <property type="match status" value="1"/>
</dbReference>
<dbReference type="InterPro" id="IPR011701">
    <property type="entry name" value="MFS"/>
</dbReference>
<proteinExistence type="predicted"/>
<dbReference type="SUPFAM" id="SSF103473">
    <property type="entry name" value="MFS general substrate transporter"/>
    <property type="match status" value="1"/>
</dbReference>
<protein>
    <submittedName>
        <fullName evidence="9">Lysophospholipid transporter lplT,2-acyl-glycerophospho-ethanolamine acyltransferase,H Antiporter protein,Major Facilitator Superfamily</fullName>
    </submittedName>
</protein>
<dbReference type="AlphaFoldDB" id="A0A2R8FBT2"/>
<gene>
    <name evidence="9" type="primary">lplT</name>
    <name evidence="9" type="ORF">C10C_0706</name>
</gene>
<evidence type="ECO:0000256" key="6">
    <source>
        <dbReference type="ARBA" id="ARBA00023136"/>
    </source>
</evidence>
<feature type="transmembrane region" description="Helical" evidence="7">
    <location>
        <begin position="352"/>
        <end position="374"/>
    </location>
</feature>
<evidence type="ECO:0000313" key="10">
    <source>
        <dbReference type="Proteomes" id="UP000244926"/>
    </source>
</evidence>
<keyword evidence="6 7" id="KW-0472">Membrane</keyword>
<dbReference type="CDD" id="cd06173">
    <property type="entry name" value="MFS_MefA_like"/>
    <property type="match status" value="1"/>
</dbReference>
<feature type="transmembrane region" description="Helical" evidence="7">
    <location>
        <begin position="173"/>
        <end position="194"/>
    </location>
</feature>
<dbReference type="GO" id="GO:0022857">
    <property type="term" value="F:transmembrane transporter activity"/>
    <property type="evidence" value="ECO:0007669"/>
    <property type="project" value="InterPro"/>
</dbReference>
<evidence type="ECO:0000259" key="8">
    <source>
        <dbReference type="PROSITE" id="PS50850"/>
    </source>
</evidence>
<accession>A0A2R8FBT2</accession>
<feature type="transmembrane region" description="Helical" evidence="7">
    <location>
        <begin position="12"/>
        <end position="34"/>
    </location>
</feature>
<dbReference type="EMBL" id="LT993738">
    <property type="protein sequence ID" value="SPN73853.1"/>
    <property type="molecule type" value="Genomic_DNA"/>
</dbReference>
<dbReference type="GO" id="GO:0016746">
    <property type="term" value="F:acyltransferase activity"/>
    <property type="evidence" value="ECO:0007669"/>
    <property type="project" value="UniProtKB-KW"/>
</dbReference>
<dbReference type="Proteomes" id="UP000244926">
    <property type="component" value="Chromosome I"/>
</dbReference>
<reference evidence="10" key="1">
    <citation type="submission" date="2017-11" db="EMBL/GenBank/DDBJ databases">
        <authorList>
            <person name="Seth-Smith MB H."/>
        </authorList>
    </citation>
    <scope>NUCLEOTIDE SEQUENCE [LARGE SCALE GENOMIC DNA]</scope>
</reference>
<feature type="transmembrane region" description="Helical" evidence="7">
    <location>
        <begin position="318"/>
        <end position="340"/>
    </location>
</feature>
<evidence type="ECO:0000256" key="3">
    <source>
        <dbReference type="ARBA" id="ARBA00022475"/>
    </source>
</evidence>
<feature type="transmembrane region" description="Helical" evidence="7">
    <location>
        <begin position="46"/>
        <end position="66"/>
    </location>
</feature>
<dbReference type="PANTHER" id="PTHR43266:SF2">
    <property type="entry name" value="MAJOR FACILITATOR SUPERFAMILY (MFS) PROFILE DOMAIN-CONTAINING PROTEIN"/>
    <property type="match status" value="1"/>
</dbReference>
<keyword evidence="4 7" id="KW-0812">Transmembrane</keyword>
<dbReference type="KEGG" id="csee:C10C_0706"/>
<feature type="transmembrane region" description="Helical" evidence="7">
    <location>
        <begin position="293"/>
        <end position="312"/>
    </location>
</feature>
<dbReference type="Gene3D" id="1.20.1250.20">
    <property type="entry name" value="MFS general substrate transporter like domains"/>
    <property type="match status" value="1"/>
</dbReference>
<feature type="transmembrane region" description="Helical" evidence="7">
    <location>
        <begin position="262"/>
        <end position="281"/>
    </location>
</feature>
<dbReference type="InterPro" id="IPR020846">
    <property type="entry name" value="MFS_dom"/>
</dbReference>
<dbReference type="InterPro" id="IPR036259">
    <property type="entry name" value="MFS_trans_sf"/>
</dbReference>
<dbReference type="Pfam" id="PF07690">
    <property type="entry name" value="MFS_1"/>
    <property type="match status" value="1"/>
</dbReference>
<keyword evidence="9" id="KW-0012">Acyltransferase</keyword>
<evidence type="ECO:0000256" key="2">
    <source>
        <dbReference type="ARBA" id="ARBA00022448"/>
    </source>
</evidence>
<dbReference type="PROSITE" id="PS50850">
    <property type="entry name" value="MFS"/>
    <property type="match status" value="1"/>
</dbReference>